<keyword evidence="3 6" id="KW-1133">Transmembrane helix</keyword>
<feature type="transmembrane region" description="Helical" evidence="6">
    <location>
        <begin position="16"/>
        <end position="35"/>
    </location>
</feature>
<dbReference type="InterPro" id="IPR049326">
    <property type="entry name" value="Rhodopsin_dom_fungi"/>
</dbReference>
<feature type="domain" description="Rhodopsin" evidence="7">
    <location>
        <begin position="32"/>
        <end position="263"/>
    </location>
</feature>
<dbReference type="PANTHER" id="PTHR33048:SF19">
    <property type="entry name" value="MEMBRANE PROTEIN PTH11-LIKE, PUTATIVE (AFU_ORTHOLOGUE AFUA_1G14080)-RELATED"/>
    <property type="match status" value="1"/>
</dbReference>
<feature type="transmembrane region" description="Helical" evidence="6">
    <location>
        <begin position="173"/>
        <end position="196"/>
    </location>
</feature>
<sequence>MSTAFSYAVSEADASLANWICGSLALAILTARLVGHRWQHSRLDLSAYLVIMSIVVLIARIICNTVVLRDKTIRTSQQDSTNLRTGSIVTLITRILVTTFYWLQCTLLLVFYRDMLDHMTWIARIIKSCWIFMACTYITVVLVTFLECRPIRLYWTMDDASQPHTCTKAYGQLFTQCISIAIIDSLLLVISAPILRSQIRQFPRNLQLGLLYTLGFFSLIVIGFRLHFIHRDGSAQRARSFWASIQVVTATFVANAPSIYGACKNVRRRKESVDSLARARTRTQGSDESYGREEVIARVAPAARMRL</sequence>
<dbReference type="GeneID" id="35596726"/>
<dbReference type="GO" id="GO:0016020">
    <property type="term" value="C:membrane"/>
    <property type="evidence" value="ECO:0007669"/>
    <property type="project" value="UniProtKB-SubCell"/>
</dbReference>
<feature type="transmembrane region" description="Helical" evidence="6">
    <location>
        <begin position="88"/>
        <end position="112"/>
    </location>
</feature>
<dbReference type="STRING" id="112498.A0A2D3UMR9"/>
<evidence type="ECO:0000256" key="3">
    <source>
        <dbReference type="ARBA" id="ARBA00022989"/>
    </source>
</evidence>
<evidence type="ECO:0000256" key="4">
    <source>
        <dbReference type="ARBA" id="ARBA00023136"/>
    </source>
</evidence>
<dbReference type="PANTHER" id="PTHR33048">
    <property type="entry name" value="PTH11-LIKE INTEGRAL MEMBRANE PROTEIN (AFU_ORTHOLOGUE AFUA_5G11245)"/>
    <property type="match status" value="1"/>
</dbReference>
<keyword evidence="4 6" id="KW-0472">Membrane</keyword>
<feature type="transmembrane region" description="Helical" evidence="6">
    <location>
        <begin position="241"/>
        <end position="263"/>
    </location>
</feature>
<accession>A0A2D3UMR9</accession>
<keyword evidence="9" id="KW-1185">Reference proteome</keyword>
<dbReference type="EMBL" id="FJUY01000001">
    <property type="protein sequence ID" value="CZT15641.1"/>
    <property type="molecule type" value="Genomic_DNA"/>
</dbReference>
<evidence type="ECO:0000259" key="7">
    <source>
        <dbReference type="Pfam" id="PF20684"/>
    </source>
</evidence>
<protein>
    <recommendedName>
        <fullName evidence="7">Rhodopsin domain-containing protein</fullName>
    </recommendedName>
</protein>
<organism evidence="8 9">
    <name type="scientific">Ramularia collo-cygni</name>
    <dbReference type="NCBI Taxonomy" id="112498"/>
    <lineage>
        <taxon>Eukaryota</taxon>
        <taxon>Fungi</taxon>
        <taxon>Dikarya</taxon>
        <taxon>Ascomycota</taxon>
        <taxon>Pezizomycotina</taxon>
        <taxon>Dothideomycetes</taxon>
        <taxon>Dothideomycetidae</taxon>
        <taxon>Mycosphaerellales</taxon>
        <taxon>Mycosphaerellaceae</taxon>
        <taxon>Ramularia</taxon>
    </lineage>
</organism>
<feature type="transmembrane region" description="Helical" evidence="6">
    <location>
        <begin position="208"/>
        <end position="229"/>
    </location>
</feature>
<comment type="subcellular location">
    <subcellularLocation>
        <location evidence="1">Membrane</location>
        <topology evidence="1">Multi-pass membrane protein</topology>
    </subcellularLocation>
</comment>
<evidence type="ECO:0000313" key="9">
    <source>
        <dbReference type="Proteomes" id="UP000225277"/>
    </source>
</evidence>
<evidence type="ECO:0000256" key="2">
    <source>
        <dbReference type="ARBA" id="ARBA00022692"/>
    </source>
</evidence>
<evidence type="ECO:0000313" key="8">
    <source>
        <dbReference type="EMBL" id="CZT15641.1"/>
    </source>
</evidence>
<gene>
    <name evidence="8" type="ORF">RCC_01480</name>
</gene>
<dbReference type="RefSeq" id="XP_023622537.1">
    <property type="nucleotide sequence ID" value="XM_023766769.1"/>
</dbReference>
<reference evidence="8 9" key="1">
    <citation type="submission" date="2016-03" db="EMBL/GenBank/DDBJ databases">
        <authorList>
            <person name="Ploux O."/>
        </authorList>
    </citation>
    <scope>NUCLEOTIDE SEQUENCE [LARGE SCALE GENOMIC DNA]</scope>
    <source>
        <strain evidence="8 9">URUG2</strain>
    </source>
</reference>
<name>A0A2D3UMR9_9PEZI</name>
<dbReference type="Pfam" id="PF20684">
    <property type="entry name" value="Fung_rhodopsin"/>
    <property type="match status" value="1"/>
</dbReference>
<dbReference type="AlphaFoldDB" id="A0A2D3UMR9"/>
<evidence type="ECO:0000256" key="5">
    <source>
        <dbReference type="ARBA" id="ARBA00038359"/>
    </source>
</evidence>
<proteinExistence type="inferred from homology"/>
<dbReference type="OrthoDB" id="2988756at2759"/>
<feature type="transmembrane region" description="Helical" evidence="6">
    <location>
        <begin position="124"/>
        <end position="146"/>
    </location>
</feature>
<evidence type="ECO:0000256" key="1">
    <source>
        <dbReference type="ARBA" id="ARBA00004141"/>
    </source>
</evidence>
<dbReference type="Proteomes" id="UP000225277">
    <property type="component" value="Unassembled WGS sequence"/>
</dbReference>
<comment type="similarity">
    <text evidence="5">Belongs to the SAT4 family.</text>
</comment>
<keyword evidence="2 6" id="KW-0812">Transmembrane</keyword>
<dbReference type="InterPro" id="IPR052337">
    <property type="entry name" value="SAT4-like"/>
</dbReference>
<feature type="transmembrane region" description="Helical" evidence="6">
    <location>
        <begin position="47"/>
        <end position="68"/>
    </location>
</feature>
<evidence type="ECO:0000256" key="6">
    <source>
        <dbReference type="SAM" id="Phobius"/>
    </source>
</evidence>